<evidence type="ECO:0000256" key="8">
    <source>
        <dbReference type="ARBA" id="ARBA00023136"/>
    </source>
</evidence>
<evidence type="ECO:0000256" key="2">
    <source>
        <dbReference type="ARBA" id="ARBA00009324"/>
    </source>
</evidence>
<keyword evidence="5" id="KW-0256">Endoplasmic reticulum</keyword>
<evidence type="ECO:0000256" key="1">
    <source>
        <dbReference type="ARBA" id="ARBA00004477"/>
    </source>
</evidence>
<accession>A0AAQ3XDU5</accession>
<evidence type="ECO:0000259" key="11">
    <source>
        <dbReference type="Pfam" id="PF04116"/>
    </source>
</evidence>
<evidence type="ECO:0000256" key="9">
    <source>
        <dbReference type="ARBA" id="ARBA00023239"/>
    </source>
</evidence>
<dbReference type="GO" id="GO:0005506">
    <property type="term" value="F:iron ion binding"/>
    <property type="evidence" value="ECO:0007669"/>
    <property type="project" value="InterPro"/>
</dbReference>
<dbReference type="AlphaFoldDB" id="A0AAQ3XDU5"/>
<dbReference type="GO" id="GO:0005789">
    <property type="term" value="C:endoplasmic reticulum membrane"/>
    <property type="evidence" value="ECO:0007669"/>
    <property type="project" value="UniProtKB-SubCell"/>
</dbReference>
<dbReference type="GO" id="GO:0071771">
    <property type="term" value="F:aldehyde oxygenase (deformylating) activity"/>
    <property type="evidence" value="ECO:0007669"/>
    <property type="project" value="UniProtKB-EC"/>
</dbReference>
<comment type="subcellular location">
    <subcellularLocation>
        <location evidence="1">Endoplasmic reticulum membrane</location>
        <topology evidence="1">Multi-pass membrane protein</topology>
    </subcellularLocation>
</comment>
<proteinExistence type="inferred from homology"/>
<feature type="domain" description="Fatty acid hydroxylase" evidence="11">
    <location>
        <begin position="59"/>
        <end position="144"/>
    </location>
</feature>
<evidence type="ECO:0000256" key="3">
    <source>
        <dbReference type="ARBA" id="ARBA00013146"/>
    </source>
</evidence>
<keyword evidence="6" id="KW-0521">NADP</keyword>
<name>A0AAQ3XDU5_PASNO</name>
<reference evidence="12 13" key="1">
    <citation type="submission" date="2024-02" db="EMBL/GenBank/DDBJ databases">
        <title>High-quality chromosome-scale genome assembly of Pensacola bahiagrass (Paspalum notatum Flugge var. saurae).</title>
        <authorList>
            <person name="Vega J.M."/>
            <person name="Podio M."/>
            <person name="Orjuela J."/>
            <person name="Siena L.A."/>
            <person name="Pessino S.C."/>
            <person name="Combes M.C."/>
            <person name="Mariac C."/>
            <person name="Albertini E."/>
            <person name="Pupilli F."/>
            <person name="Ortiz J.P.A."/>
            <person name="Leblanc O."/>
        </authorList>
    </citation>
    <scope>NUCLEOTIDE SEQUENCE [LARGE SCALE GENOMIC DNA]</scope>
    <source>
        <strain evidence="12">R1</strain>
        <tissue evidence="12">Leaf</tissue>
    </source>
</reference>
<sequence length="184" mass="19712">MVAMAMAFKVTGGGGGGGGGMTTSTGTTTIITSSKASSSSSSSSSSSWTTTAASASQIAMAILFDLWHYTWHRALHANRSFLYRNFHSWHNRLVVPYTFGALYGHPLEGFVVDTVGGLVAFQASILFFSLYTVKAVDNHCGPLAAVLPPPLRLRRLQLRGVPRRAPPAARRPPQLLPALLRRLG</sequence>
<evidence type="ECO:0000256" key="10">
    <source>
        <dbReference type="ARBA" id="ARBA00047909"/>
    </source>
</evidence>
<dbReference type="GO" id="GO:0008610">
    <property type="term" value="P:lipid biosynthetic process"/>
    <property type="evidence" value="ECO:0007669"/>
    <property type="project" value="InterPro"/>
</dbReference>
<evidence type="ECO:0000313" key="12">
    <source>
        <dbReference type="EMBL" id="WVZ94645.1"/>
    </source>
</evidence>
<comment type="similarity">
    <text evidence="2">Belongs to the sterol desaturase family.</text>
</comment>
<evidence type="ECO:0000256" key="7">
    <source>
        <dbReference type="ARBA" id="ARBA00022989"/>
    </source>
</evidence>
<dbReference type="InterPro" id="IPR050307">
    <property type="entry name" value="Sterol_Desaturase_Related"/>
</dbReference>
<protein>
    <recommendedName>
        <fullName evidence="3">aldehyde oxygenase (deformylating)</fullName>
        <ecNumber evidence="3">4.1.99.5</ecNumber>
    </recommendedName>
</protein>
<keyword evidence="4" id="KW-0812">Transmembrane</keyword>
<evidence type="ECO:0000313" key="13">
    <source>
        <dbReference type="Proteomes" id="UP001341281"/>
    </source>
</evidence>
<keyword evidence="13" id="KW-1185">Reference proteome</keyword>
<evidence type="ECO:0000256" key="5">
    <source>
        <dbReference type="ARBA" id="ARBA00022824"/>
    </source>
</evidence>
<evidence type="ECO:0000256" key="6">
    <source>
        <dbReference type="ARBA" id="ARBA00022857"/>
    </source>
</evidence>
<dbReference type="EC" id="4.1.99.5" evidence="3"/>
<keyword evidence="7" id="KW-1133">Transmembrane helix</keyword>
<dbReference type="EMBL" id="CP144753">
    <property type="protein sequence ID" value="WVZ94645.1"/>
    <property type="molecule type" value="Genomic_DNA"/>
</dbReference>
<keyword evidence="9" id="KW-0456">Lyase</keyword>
<dbReference type="GO" id="GO:0016491">
    <property type="term" value="F:oxidoreductase activity"/>
    <property type="evidence" value="ECO:0007669"/>
    <property type="project" value="InterPro"/>
</dbReference>
<organism evidence="12 13">
    <name type="scientific">Paspalum notatum var. saurae</name>
    <dbReference type="NCBI Taxonomy" id="547442"/>
    <lineage>
        <taxon>Eukaryota</taxon>
        <taxon>Viridiplantae</taxon>
        <taxon>Streptophyta</taxon>
        <taxon>Embryophyta</taxon>
        <taxon>Tracheophyta</taxon>
        <taxon>Spermatophyta</taxon>
        <taxon>Magnoliopsida</taxon>
        <taxon>Liliopsida</taxon>
        <taxon>Poales</taxon>
        <taxon>Poaceae</taxon>
        <taxon>PACMAD clade</taxon>
        <taxon>Panicoideae</taxon>
        <taxon>Andropogonodae</taxon>
        <taxon>Paspaleae</taxon>
        <taxon>Paspalinae</taxon>
        <taxon>Paspalum</taxon>
    </lineage>
</organism>
<dbReference type="PANTHER" id="PTHR11863">
    <property type="entry name" value="STEROL DESATURASE"/>
    <property type="match status" value="1"/>
</dbReference>
<dbReference type="Proteomes" id="UP001341281">
    <property type="component" value="Chromosome 09"/>
</dbReference>
<dbReference type="Pfam" id="PF04116">
    <property type="entry name" value="FA_hydroxylase"/>
    <property type="match status" value="1"/>
</dbReference>
<gene>
    <name evidence="12" type="ORF">U9M48_040512</name>
</gene>
<dbReference type="InterPro" id="IPR006694">
    <property type="entry name" value="Fatty_acid_hydroxylase"/>
</dbReference>
<keyword evidence="8" id="KW-0472">Membrane</keyword>
<comment type="catalytic activity">
    <reaction evidence="10">
        <text>a long-chain fatty aldehyde + 2 NADPH + O2 + H(+) = a long-chain alkane + formate + 2 NADP(+) + H2O</text>
        <dbReference type="Rhea" id="RHEA:21440"/>
        <dbReference type="ChEBI" id="CHEBI:15377"/>
        <dbReference type="ChEBI" id="CHEBI:15378"/>
        <dbReference type="ChEBI" id="CHEBI:15379"/>
        <dbReference type="ChEBI" id="CHEBI:15740"/>
        <dbReference type="ChEBI" id="CHEBI:17176"/>
        <dbReference type="ChEBI" id="CHEBI:57783"/>
        <dbReference type="ChEBI" id="CHEBI:58349"/>
        <dbReference type="ChEBI" id="CHEBI:83563"/>
        <dbReference type="EC" id="4.1.99.5"/>
    </reaction>
</comment>
<evidence type="ECO:0000256" key="4">
    <source>
        <dbReference type="ARBA" id="ARBA00022692"/>
    </source>
</evidence>